<keyword evidence="3" id="KW-1185">Reference proteome</keyword>
<dbReference type="Proteomes" id="UP001177670">
    <property type="component" value="Unassembled WGS sequence"/>
</dbReference>
<gene>
    <name evidence="2" type="ORF">K0M31_005434</name>
</gene>
<evidence type="ECO:0000256" key="1">
    <source>
        <dbReference type="SAM" id="MobiDB-lite"/>
    </source>
</evidence>
<proteinExistence type="predicted"/>
<accession>A0AA40KMJ1</accession>
<evidence type="ECO:0000313" key="2">
    <source>
        <dbReference type="EMBL" id="KAK1125898.1"/>
    </source>
</evidence>
<dbReference type="AlphaFoldDB" id="A0AA40KMJ1"/>
<dbReference type="EMBL" id="JAHYIQ010000015">
    <property type="protein sequence ID" value="KAK1125898.1"/>
    <property type="molecule type" value="Genomic_DNA"/>
</dbReference>
<feature type="compositionally biased region" description="Basic and acidic residues" evidence="1">
    <location>
        <begin position="12"/>
        <end position="21"/>
    </location>
</feature>
<protein>
    <submittedName>
        <fullName evidence="2">Uncharacterized protein</fullName>
    </submittedName>
</protein>
<name>A0AA40KMJ1_9HYME</name>
<reference evidence="2" key="1">
    <citation type="submission" date="2021-10" db="EMBL/GenBank/DDBJ databases">
        <title>Melipona bicolor Genome sequencing and assembly.</title>
        <authorList>
            <person name="Araujo N.S."/>
            <person name="Arias M.C."/>
        </authorList>
    </citation>
    <scope>NUCLEOTIDE SEQUENCE</scope>
    <source>
        <strain evidence="2">USP_2M_L1-L4_2017</strain>
        <tissue evidence="2">Whole body</tissue>
    </source>
</reference>
<organism evidence="2 3">
    <name type="scientific">Melipona bicolor</name>
    <dbReference type="NCBI Taxonomy" id="60889"/>
    <lineage>
        <taxon>Eukaryota</taxon>
        <taxon>Metazoa</taxon>
        <taxon>Ecdysozoa</taxon>
        <taxon>Arthropoda</taxon>
        <taxon>Hexapoda</taxon>
        <taxon>Insecta</taxon>
        <taxon>Pterygota</taxon>
        <taxon>Neoptera</taxon>
        <taxon>Endopterygota</taxon>
        <taxon>Hymenoptera</taxon>
        <taxon>Apocrita</taxon>
        <taxon>Aculeata</taxon>
        <taxon>Apoidea</taxon>
        <taxon>Anthophila</taxon>
        <taxon>Apidae</taxon>
        <taxon>Melipona</taxon>
    </lineage>
</organism>
<feature type="region of interest" description="Disordered" evidence="1">
    <location>
        <begin position="1"/>
        <end position="24"/>
    </location>
</feature>
<sequence>MNLRNTDPENEPSERSRDFEGRPFVIETRSVSNGDDWPRDIKFRCSKQGQGTKDGGEF</sequence>
<evidence type="ECO:0000313" key="3">
    <source>
        <dbReference type="Proteomes" id="UP001177670"/>
    </source>
</evidence>
<comment type="caution">
    <text evidence="2">The sequence shown here is derived from an EMBL/GenBank/DDBJ whole genome shotgun (WGS) entry which is preliminary data.</text>
</comment>